<dbReference type="Proteomes" id="UP000268535">
    <property type="component" value="Unassembled WGS sequence"/>
</dbReference>
<evidence type="ECO:0000313" key="2">
    <source>
        <dbReference type="EMBL" id="RKO97938.1"/>
    </source>
</evidence>
<feature type="region of interest" description="Disordered" evidence="1">
    <location>
        <begin position="22"/>
        <end position="67"/>
    </location>
</feature>
<reference evidence="4 5" key="1">
    <citation type="journal article" date="2018" name="Nat. Microbiol.">
        <title>Leveraging single-cell genomics to expand the fungal tree of life.</title>
        <authorList>
            <person name="Ahrendt S.R."/>
            <person name="Quandt C.A."/>
            <person name="Ciobanu D."/>
            <person name="Clum A."/>
            <person name="Salamov A."/>
            <person name="Andreopoulos B."/>
            <person name="Cheng J.F."/>
            <person name="Woyke T."/>
            <person name="Pelin A."/>
            <person name="Henrissat B."/>
            <person name="Reynolds N.K."/>
            <person name="Benny G.L."/>
            <person name="Smith M.E."/>
            <person name="James T.Y."/>
            <person name="Grigoriev I.V."/>
        </authorList>
    </citation>
    <scope>NUCLEOTIDE SEQUENCE [LARGE SCALE GENOMIC DNA]</scope>
    <source>
        <strain evidence="4 5">ATCC 52028</strain>
    </source>
</reference>
<dbReference type="EMBL" id="ML009140">
    <property type="protein sequence ID" value="RKO97938.1"/>
    <property type="molecule type" value="Genomic_DNA"/>
</dbReference>
<dbReference type="EMBL" id="ML014166">
    <property type="protein sequence ID" value="RKP01607.1"/>
    <property type="molecule type" value="Genomic_DNA"/>
</dbReference>
<name>A0A4P9WZZ4_9FUNG</name>
<dbReference type="Proteomes" id="UP000274922">
    <property type="component" value="Unassembled WGS sequence"/>
</dbReference>
<organism evidence="2 4">
    <name type="scientific">Caulochytrium protostelioides</name>
    <dbReference type="NCBI Taxonomy" id="1555241"/>
    <lineage>
        <taxon>Eukaryota</taxon>
        <taxon>Fungi</taxon>
        <taxon>Fungi incertae sedis</taxon>
        <taxon>Chytridiomycota</taxon>
        <taxon>Chytridiomycota incertae sedis</taxon>
        <taxon>Chytridiomycetes</taxon>
        <taxon>Caulochytriales</taxon>
        <taxon>Caulochytriaceae</taxon>
        <taxon>Caulochytrium</taxon>
    </lineage>
</organism>
<proteinExistence type="predicted"/>
<accession>A0A4P9WZZ4</accession>
<dbReference type="AlphaFoldDB" id="A0A4P9WZZ4"/>
<sequence length="153" mass="16244">MPVPSNDAAAQQLLNQFLQKATGSVAAPPSAPASASALGAARPSKTQAKASKAKAKASQRKAAAGDLAAAEALPAVGGADDARSRSSDAVVFRRRLQTGKIAVQERLTEMTRLQASLAYYRRPLVGATERKLRTLAEHRLSKENKRRNRLRSA</sequence>
<evidence type="ECO:0000313" key="3">
    <source>
        <dbReference type="EMBL" id="RKP01607.1"/>
    </source>
</evidence>
<keyword evidence="5" id="KW-1185">Reference proteome</keyword>
<reference evidence="2" key="3">
    <citation type="submission" date="2018-08" db="EMBL/GenBank/DDBJ databases">
        <title>Leveraging single-cell genomics to expand the Fungal Tree of Life.</title>
        <authorList>
            <consortium name="DOE Joint Genome Institute"/>
            <person name="Ahrendt S.R."/>
            <person name="Quandt C.A."/>
            <person name="Ciobanu D."/>
            <person name="Clum A."/>
            <person name="Salamov A."/>
            <person name="Andreopoulos B."/>
            <person name="Cheng J.-F."/>
            <person name="Woyke T."/>
            <person name="Pelin A."/>
            <person name="Henrissat B."/>
            <person name="Reynolds N."/>
            <person name="Benny G.L."/>
            <person name="Smith M.E."/>
            <person name="James T.Y."/>
            <person name="Grigoriev I.V."/>
        </authorList>
    </citation>
    <scope>NUCLEOTIDE SEQUENCE</scope>
    <source>
        <strain evidence="2">ATCC 52028</strain>
    </source>
</reference>
<evidence type="ECO:0000256" key="1">
    <source>
        <dbReference type="SAM" id="MobiDB-lite"/>
    </source>
</evidence>
<evidence type="ECO:0000313" key="4">
    <source>
        <dbReference type="Proteomes" id="UP000268535"/>
    </source>
</evidence>
<feature type="compositionally biased region" description="Low complexity" evidence="1">
    <location>
        <begin position="22"/>
        <end position="50"/>
    </location>
</feature>
<gene>
    <name evidence="2" type="ORF">CAUPRSCDRAFT_10431</name>
    <name evidence="3" type="ORF">CXG81DRAFT_18606</name>
</gene>
<reference evidence="3" key="2">
    <citation type="submission" date="2018-04" db="EMBL/GenBank/DDBJ databases">
        <title>Leveraging single-cell genomics to expand the Fungal Tree of Life.</title>
        <authorList>
            <consortium name="DOE Joint Genome Institute"/>
            <person name="Ahrendt S.R."/>
            <person name="Quandt C.A."/>
            <person name="Ciobanu D."/>
            <person name="Clum A."/>
            <person name="Salamov A."/>
            <person name="Andreopoulos B."/>
            <person name="Cheng J.-F."/>
            <person name="Woyke T."/>
            <person name="Pelin A."/>
            <person name="Henrissat B."/>
            <person name="Benny G.L."/>
            <person name="Smith M.E."/>
            <person name="James T.Y."/>
            <person name="Grigoriev I.V."/>
        </authorList>
    </citation>
    <scope>NUCLEOTIDE SEQUENCE</scope>
    <source>
        <strain evidence="3">ATCC 52028</strain>
    </source>
</reference>
<evidence type="ECO:0000313" key="5">
    <source>
        <dbReference type="Proteomes" id="UP000274922"/>
    </source>
</evidence>
<protein>
    <submittedName>
        <fullName evidence="2">Uncharacterized protein</fullName>
    </submittedName>
</protein>